<organism evidence="14 15">
    <name type="scientific">Virgisporangium aurantiacum</name>
    <dbReference type="NCBI Taxonomy" id="175570"/>
    <lineage>
        <taxon>Bacteria</taxon>
        <taxon>Bacillati</taxon>
        <taxon>Actinomycetota</taxon>
        <taxon>Actinomycetes</taxon>
        <taxon>Micromonosporales</taxon>
        <taxon>Micromonosporaceae</taxon>
        <taxon>Virgisporangium</taxon>
    </lineage>
</organism>
<evidence type="ECO:0000256" key="2">
    <source>
        <dbReference type="ARBA" id="ARBA00013164"/>
    </source>
</evidence>
<keyword evidence="6 11" id="KW-0067">ATP-binding</keyword>
<dbReference type="PROSITE" id="PS00178">
    <property type="entry name" value="AA_TRNA_LIGASE_I"/>
    <property type="match status" value="1"/>
</dbReference>
<evidence type="ECO:0000259" key="12">
    <source>
        <dbReference type="Pfam" id="PF00133"/>
    </source>
</evidence>
<evidence type="ECO:0000256" key="3">
    <source>
        <dbReference type="ARBA" id="ARBA00022490"/>
    </source>
</evidence>
<evidence type="ECO:0000256" key="9">
    <source>
        <dbReference type="ARBA" id="ARBA00030520"/>
    </source>
</evidence>
<dbReference type="InterPro" id="IPR014729">
    <property type="entry name" value="Rossmann-like_a/b/a_fold"/>
</dbReference>
<dbReference type="Gene3D" id="1.10.730.10">
    <property type="entry name" value="Isoleucyl-tRNA Synthetase, Domain 1"/>
    <property type="match status" value="1"/>
</dbReference>
<dbReference type="Pfam" id="PF08264">
    <property type="entry name" value="Anticodon_1"/>
    <property type="match status" value="1"/>
</dbReference>
<dbReference type="InterPro" id="IPR002302">
    <property type="entry name" value="Leu-tRNA-ligase"/>
</dbReference>
<keyword evidence="7 11" id="KW-0648">Protein biosynthesis</keyword>
<dbReference type="CDD" id="cd07958">
    <property type="entry name" value="Anticodon_Ia_Leu_BEm"/>
    <property type="match status" value="1"/>
</dbReference>
<keyword evidence="8 11" id="KW-0030">Aminoacyl-tRNA synthetase</keyword>
<keyword evidence="15" id="KW-1185">Reference proteome</keyword>
<dbReference type="SUPFAM" id="SSF47323">
    <property type="entry name" value="Anticodon-binding domain of a subclass of class I aminoacyl-tRNA synthetases"/>
    <property type="match status" value="1"/>
</dbReference>
<dbReference type="PANTHER" id="PTHR43740">
    <property type="entry name" value="LEUCYL-TRNA SYNTHETASE"/>
    <property type="match status" value="1"/>
</dbReference>
<evidence type="ECO:0000313" key="15">
    <source>
        <dbReference type="Proteomes" id="UP000612585"/>
    </source>
</evidence>
<dbReference type="GO" id="GO:0005524">
    <property type="term" value="F:ATP binding"/>
    <property type="evidence" value="ECO:0007669"/>
    <property type="project" value="UniProtKB-KW"/>
</dbReference>
<gene>
    <name evidence="14" type="ORF">Vau01_084170</name>
</gene>
<dbReference type="InterPro" id="IPR013155">
    <property type="entry name" value="M/V/L/I-tRNA-synth_anticd-bd"/>
</dbReference>
<dbReference type="GO" id="GO:0005829">
    <property type="term" value="C:cytosol"/>
    <property type="evidence" value="ECO:0007669"/>
    <property type="project" value="TreeGrafter"/>
</dbReference>
<evidence type="ECO:0000256" key="4">
    <source>
        <dbReference type="ARBA" id="ARBA00022598"/>
    </source>
</evidence>
<dbReference type="InterPro" id="IPR001412">
    <property type="entry name" value="aa-tRNA-synth_I_CS"/>
</dbReference>
<evidence type="ECO:0000256" key="7">
    <source>
        <dbReference type="ARBA" id="ARBA00022917"/>
    </source>
</evidence>
<dbReference type="Proteomes" id="UP000612585">
    <property type="component" value="Unassembled WGS sequence"/>
</dbReference>
<dbReference type="EMBL" id="BOPG01000061">
    <property type="protein sequence ID" value="GIJ60901.1"/>
    <property type="molecule type" value="Genomic_DNA"/>
</dbReference>
<dbReference type="SUPFAM" id="SSF52374">
    <property type="entry name" value="Nucleotidylyl transferase"/>
    <property type="match status" value="1"/>
</dbReference>
<evidence type="ECO:0000256" key="1">
    <source>
        <dbReference type="ARBA" id="ARBA00005594"/>
    </source>
</evidence>
<feature type="domain" description="Methionyl/Valyl/Leucyl/Isoleucyl-tRNA synthetase anticodon-binding" evidence="13">
    <location>
        <begin position="471"/>
        <end position="580"/>
    </location>
</feature>
<keyword evidence="3" id="KW-0963">Cytoplasm</keyword>
<feature type="domain" description="Aminoacyl-tRNA synthetase class Ia" evidence="12">
    <location>
        <begin position="6"/>
        <end position="428"/>
    </location>
</feature>
<sequence length="619" mass="69311">MDFDSWTRYWDEHGTHEAGGADDPRERRYVVSMYPYPSGDLHMGHGEVYPIGDAIARYARLRGANVLHPIGWDSFGLPAENAAVRRGLDARAWTYANIDTQAEGFRRLGISVDPRTRLHTSDPEYYRWNQWLFLRMYERGLAYRAEAPVNWCPVDRTVLANEQVVRGHCERCGAEVTQRSLTQWFFRITAYARRLLDDMTQLEAGWPAEVLAMQRNWIGYAEDTGTYRLRDWLVSRQRYWGTPIPIIHCGRCGEVPVPDEALPVRLPDEGYDLRPPDGRSPLASAEHWVHVSCPACAGDARRDTDTMDTFVDSSWYFLRYPDPSYVDGPANPAGIDRWLPVDHYVGGRGHATAHLLYARFMTKVLHDLGLLPFTEPFRRLTTPGQVTMNGKAMSKTLGNVVNLGDQLDRHGPDAVRVTMLFAGAPEDDIDWADVAPAAAVKWLARVERLVESVESVESVGPAATSDETTRRAVHRLIADVTGLMERTRLNVAIARLMELTTLLARADIPDRDGVEALLRMLACVAPFTAEECWARLGHPPPVLAAGWPDADPALLTEEAVTCVVQVDGRVRDRLSVPPGITDADLRVLALRSERVRQAIDGAAVRRVVVKAPKVVNIVT</sequence>
<dbReference type="CDD" id="cd00812">
    <property type="entry name" value="LeuRS_core"/>
    <property type="match status" value="1"/>
</dbReference>
<dbReference type="Pfam" id="PF00133">
    <property type="entry name" value="tRNA-synt_1"/>
    <property type="match status" value="1"/>
</dbReference>
<evidence type="ECO:0000259" key="13">
    <source>
        <dbReference type="Pfam" id="PF08264"/>
    </source>
</evidence>
<dbReference type="GO" id="GO:0004823">
    <property type="term" value="F:leucine-tRNA ligase activity"/>
    <property type="evidence" value="ECO:0007669"/>
    <property type="project" value="UniProtKB-EC"/>
</dbReference>
<evidence type="ECO:0000256" key="11">
    <source>
        <dbReference type="RuleBase" id="RU363035"/>
    </source>
</evidence>
<proteinExistence type="inferred from homology"/>
<dbReference type="Gene3D" id="3.40.50.620">
    <property type="entry name" value="HUPs"/>
    <property type="match status" value="1"/>
</dbReference>
<accession>A0A8J3ZBG8</accession>
<dbReference type="PRINTS" id="PR00985">
    <property type="entry name" value="TRNASYNTHLEU"/>
</dbReference>
<evidence type="ECO:0000256" key="6">
    <source>
        <dbReference type="ARBA" id="ARBA00022840"/>
    </source>
</evidence>
<evidence type="ECO:0000256" key="8">
    <source>
        <dbReference type="ARBA" id="ARBA00023146"/>
    </source>
</evidence>
<evidence type="ECO:0000313" key="14">
    <source>
        <dbReference type="EMBL" id="GIJ60901.1"/>
    </source>
</evidence>
<dbReference type="FunFam" id="1.10.730.10:FF:000002">
    <property type="entry name" value="Leucine--tRNA ligase"/>
    <property type="match status" value="1"/>
</dbReference>
<reference evidence="14" key="1">
    <citation type="submission" date="2021-01" db="EMBL/GenBank/DDBJ databases">
        <title>Whole genome shotgun sequence of Virgisporangium aurantiacum NBRC 16421.</title>
        <authorList>
            <person name="Komaki H."/>
            <person name="Tamura T."/>
        </authorList>
    </citation>
    <scope>NUCLEOTIDE SEQUENCE</scope>
    <source>
        <strain evidence="14">NBRC 16421</strain>
    </source>
</reference>
<keyword evidence="5 11" id="KW-0547">Nucleotide-binding</keyword>
<comment type="catalytic activity">
    <reaction evidence="10">
        <text>tRNA(Leu) + L-leucine + ATP = L-leucyl-tRNA(Leu) + AMP + diphosphate</text>
        <dbReference type="Rhea" id="RHEA:11688"/>
        <dbReference type="Rhea" id="RHEA-COMP:9613"/>
        <dbReference type="Rhea" id="RHEA-COMP:9622"/>
        <dbReference type="ChEBI" id="CHEBI:30616"/>
        <dbReference type="ChEBI" id="CHEBI:33019"/>
        <dbReference type="ChEBI" id="CHEBI:57427"/>
        <dbReference type="ChEBI" id="CHEBI:78442"/>
        <dbReference type="ChEBI" id="CHEBI:78494"/>
        <dbReference type="ChEBI" id="CHEBI:456215"/>
        <dbReference type="EC" id="6.1.1.4"/>
    </reaction>
</comment>
<dbReference type="GO" id="GO:0006429">
    <property type="term" value="P:leucyl-tRNA aminoacylation"/>
    <property type="evidence" value="ECO:0007669"/>
    <property type="project" value="InterPro"/>
</dbReference>
<keyword evidence="4 11" id="KW-0436">Ligase</keyword>
<evidence type="ECO:0000256" key="5">
    <source>
        <dbReference type="ARBA" id="ARBA00022741"/>
    </source>
</evidence>
<comment type="caution">
    <text evidence="14">The sequence shown here is derived from an EMBL/GenBank/DDBJ whole genome shotgun (WGS) entry which is preliminary data.</text>
</comment>
<dbReference type="RefSeq" id="WP_204005557.1">
    <property type="nucleotide sequence ID" value="NZ_BOPG01000061.1"/>
</dbReference>
<dbReference type="InterPro" id="IPR009080">
    <property type="entry name" value="tRNAsynth_Ia_anticodon-bd"/>
</dbReference>
<protein>
    <recommendedName>
        <fullName evidence="2">leucine--tRNA ligase</fullName>
        <ecNumber evidence="2">6.1.1.4</ecNumber>
    </recommendedName>
    <alternativeName>
        <fullName evidence="9">Leucyl-tRNA synthetase</fullName>
    </alternativeName>
</protein>
<evidence type="ECO:0000256" key="10">
    <source>
        <dbReference type="ARBA" id="ARBA00047469"/>
    </source>
</evidence>
<dbReference type="InterPro" id="IPR002300">
    <property type="entry name" value="aa-tRNA-synth_Ia"/>
</dbReference>
<dbReference type="AlphaFoldDB" id="A0A8J3ZBG8"/>
<name>A0A8J3ZBG8_9ACTN</name>
<dbReference type="PANTHER" id="PTHR43740:SF2">
    <property type="entry name" value="LEUCINE--TRNA LIGASE, MITOCHONDRIAL"/>
    <property type="match status" value="1"/>
</dbReference>
<dbReference type="EC" id="6.1.1.4" evidence="2"/>
<comment type="similarity">
    <text evidence="1 11">Belongs to the class-I aminoacyl-tRNA synthetase family.</text>
</comment>